<gene>
    <name evidence="4" type="ORF">PSM7751_04201</name>
</gene>
<keyword evidence="5" id="KW-1185">Reference proteome</keyword>
<dbReference type="InterPro" id="IPR023335">
    <property type="entry name" value="ATP12_ortho_dom_sf"/>
</dbReference>
<dbReference type="InterPro" id="IPR011419">
    <property type="entry name" value="ATP12_ATP_synth-F1-assembly"/>
</dbReference>
<dbReference type="Gene3D" id="1.10.3580.10">
    <property type="entry name" value="ATP12 ATPase"/>
    <property type="match status" value="1"/>
</dbReference>
<evidence type="ECO:0000256" key="1">
    <source>
        <dbReference type="ARBA" id="ARBA00008231"/>
    </source>
</evidence>
<dbReference type="PANTHER" id="PTHR21013">
    <property type="entry name" value="ATP SYNTHASE MITOCHONDRIAL F1 COMPLEX ASSEMBLY FACTOR 2/ATP12 PROTEIN, MITOCHONDRIAL PRECURSOR"/>
    <property type="match status" value="1"/>
</dbReference>
<dbReference type="AlphaFoldDB" id="A0A1X7AB47"/>
<accession>A0A1X7AB47</accession>
<dbReference type="RefSeq" id="WP_085890206.1">
    <property type="nucleotide sequence ID" value="NZ_FWFN01000013.1"/>
</dbReference>
<name>A0A1X7AB47_9RHOB</name>
<comment type="similarity">
    <text evidence="1">Belongs to the ATP12 family.</text>
</comment>
<dbReference type="Proteomes" id="UP000193963">
    <property type="component" value="Unassembled WGS sequence"/>
</dbReference>
<dbReference type="PANTHER" id="PTHR21013:SF10">
    <property type="entry name" value="ATP SYNTHASE MITOCHONDRIAL F1 COMPLEX ASSEMBLY FACTOR 2"/>
    <property type="match status" value="1"/>
</dbReference>
<dbReference type="OrthoDB" id="9797825at2"/>
<sequence length="236" mass="26282">MSDWKPRRFWTEAAALPVTGGYTVQLDKRPVKTPAKAALVVPTEALAQALAAEWDAQEEVVDPNTMPMTRTANSAIDKVAVQRAEVAEMLAAYGDSDLLCYRADSPAELVDRQVAHWDPMLDWAEAELGARLSPRTGIIHAPQDPAALEVLRDRVHALDPFELAAFHDLVALTGSLVLGFAAFLTTRSADEIWEVSRLDERWQEAQWGIDEEARQIEALKRASFDDARRFLALLHR</sequence>
<organism evidence="4 5">
    <name type="scientific">Pseudooceanicola marinus</name>
    <dbReference type="NCBI Taxonomy" id="396013"/>
    <lineage>
        <taxon>Bacteria</taxon>
        <taxon>Pseudomonadati</taxon>
        <taxon>Pseudomonadota</taxon>
        <taxon>Alphaproteobacteria</taxon>
        <taxon>Rhodobacterales</taxon>
        <taxon>Paracoccaceae</taxon>
        <taxon>Pseudooceanicola</taxon>
    </lineage>
</organism>
<keyword evidence="2" id="KW-0809">Transit peptide</keyword>
<dbReference type="Gene3D" id="3.30.2180.10">
    <property type="entry name" value="ATP12-like"/>
    <property type="match status" value="1"/>
</dbReference>
<dbReference type="Pfam" id="PF07542">
    <property type="entry name" value="ATP12"/>
    <property type="match status" value="1"/>
</dbReference>
<evidence type="ECO:0000256" key="2">
    <source>
        <dbReference type="ARBA" id="ARBA00022946"/>
    </source>
</evidence>
<dbReference type="InterPro" id="IPR042272">
    <property type="entry name" value="ATP12_ATP_synth-F1-assembly_N"/>
</dbReference>
<evidence type="ECO:0000256" key="3">
    <source>
        <dbReference type="ARBA" id="ARBA00023186"/>
    </source>
</evidence>
<dbReference type="GO" id="GO:0043461">
    <property type="term" value="P:proton-transporting ATP synthase complex assembly"/>
    <property type="evidence" value="ECO:0007669"/>
    <property type="project" value="InterPro"/>
</dbReference>
<reference evidence="4 5" key="1">
    <citation type="submission" date="2017-03" db="EMBL/GenBank/DDBJ databases">
        <authorList>
            <person name="Afonso C.L."/>
            <person name="Miller P.J."/>
            <person name="Scott M.A."/>
            <person name="Spackman E."/>
            <person name="Goraichik I."/>
            <person name="Dimitrov K.M."/>
            <person name="Suarez D.L."/>
            <person name="Swayne D.E."/>
        </authorList>
    </citation>
    <scope>NUCLEOTIDE SEQUENCE [LARGE SCALE GENOMIC DNA]</scope>
    <source>
        <strain evidence="4 5">CECT 7751</strain>
    </source>
</reference>
<dbReference type="SUPFAM" id="SSF160909">
    <property type="entry name" value="ATP12-like"/>
    <property type="match status" value="1"/>
</dbReference>
<evidence type="ECO:0000313" key="5">
    <source>
        <dbReference type="Proteomes" id="UP000193963"/>
    </source>
</evidence>
<dbReference type="EMBL" id="FWFN01000013">
    <property type="protein sequence ID" value="SLN74770.1"/>
    <property type="molecule type" value="Genomic_DNA"/>
</dbReference>
<keyword evidence="3" id="KW-0143">Chaperone</keyword>
<evidence type="ECO:0000313" key="4">
    <source>
        <dbReference type="EMBL" id="SLN74770.1"/>
    </source>
</evidence>
<protein>
    <submittedName>
        <fullName evidence="4">ATP12 chaperone protein</fullName>
    </submittedName>
</protein>
<proteinExistence type="inferred from homology"/>